<evidence type="ECO:0000313" key="2">
    <source>
        <dbReference type="Proteomes" id="UP001589575"/>
    </source>
</evidence>
<dbReference type="Proteomes" id="UP001589575">
    <property type="component" value="Unassembled WGS sequence"/>
</dbReference>
<evidence type="ECO:0000313" key="1">
    <source>
        <dbReference type="EMBL" id="MFB9072333.1"/>
    </source>
</evidence>
<gene>
    <name evidence="1" type="ORF">ACFFX0_14455</name>
</gene>
<dbReference type="EMBL" id="JBHMFI010000001">
    <property type="protein sequence ID" value="MFB9072333.1"/>
    <property type="molecule type" value="Genomic_DNA"/>
</dbReference>
<organism evidence="1 2">
    <name type="scientific">Citricoccus parietis</name>
    <dbReference type="NCBI Taxonomy" id="592307"/>
    <lineage>
        <taxon>Bacteria</taxon>
        <taxon>Bacillati</taxon>
        <taxon>Actinomycetota</taxon>
        <taxon>Actinomycetes</taxon>
        <taxon>Micrococcales</taxon>
        <taxon>Micrococcaceae</taxon>
        <taxon>Citricoccus</taxon>
    </lineage>
</organism>
<protein>
    <submittedName>
        <fullName evidence="1">Uncharacterized protein</fullName>
    </submittedName>
</protein>
<keyword evidence="2" id="KW-1185">Reference proteome</keyword>
<proteinExistence type="predicted"/>
<sequence length="54" mass="5510">MRGAVEGDGGHQVLLFSGAEAWAATVRRARPEGSKRWGSVVVRCAASASGSVPA</sequence>
<comment type="caution">
    <text evidence="1">The sequence shown here is derived from an EMBL/GenBank/DDBJ whole genome shotgun (WGS) entry which is preliminary data.</text>
</comment>
<reference evidence="1 2" key="1">
    <citation type="submission" date="2024-09" db="EMBL/GenBank/DDBJ databases">
        <authorList>
            <person name="Sun Q."/>
            <person name="Mori K."/>
        </authorList>
    </citation>
    <scope>NUCLEOTIDE SEQUENCE [LARGE SCALE GENOMIC DNA]</scope>
    <source>
        <strain evidence="1 2">CCM 7609</strain>
    </source>
</reference>
<name>A0ABV5G067_9MICC</name>
<accession>A0ABV5G067</accession>